<dbReference type="SUPFAM" id="SSF46689">
    <property type="entry name" value="Homeodomain-like"/>
    <property type="match status" value="2"/>
</dbReference>
<keyword evidence="3" id="KW-0804">Transcription</keyword>
<comment type="caution">
    <text evidence="5">The sequence shown here is derived from an EMBL/GenBank/DDBJ whole genome shotgun (WGS) entry which is preliminary data.</text>
</comment>
<dbReference type="PANTHER" id="PTHR43130:SF3">
    <property type="entry name" value="HTH-TYPE TRANSCRIPTIONAL REGULATOR RV1931C"/>
    <property type="match status" value="1"/>
</dbReference>
<dbReference type="InterPro" id="IPR018062">
    <property type="entry name" value="HTH_AraC-typ_CS"/>
</dbReference>
<dbReference type="Pfam" id="PF01965">
    <property type="entry name" value="DJ-1_PfpI"/>
    <property type="match status" value="1"/>
</dbReference>
<dbReference type="InterPro" id="IPR052158">
    <property type="entry name" value="INH-QAR"/>
</dbReference>
<dbReference type="InterPro" id="IPR018060">
    <property type="entry name" value="HTH_AraC"/>
</dbReference>
<evidence type="ECO:0000259" key="4">
    <source>
        <dbReference type="PROSITE" id="PS01124"/>
    </source>
</evidence>
<dbReference type="InterPro" id="IPR002818">
    <property type="entry name" value="DJ-1/PfpI"/>
</dbReference>
<dbReference type="Pfam" id="PF12833">
    <property type="entry name" value="HTH_18"/>
    <property type="match status" value="1"/>
</dbReference>
<accession>A0A930YCY7</accession>
<organism evidence="5 6">
    <name type="scientific">Nocardioides acrostichi</name>
    <dbReference type="NCBI Taxonomy" id="2784339"/>
    <lineage>
        <taxon>Bacteria</taxon>
        <taxon>Bacillati</taxon>
        <taxon>Actinomycetota</taxon>
        <taxon>Actinomycetes</taxon>
        <taxon>Propionibacteriales</taxon>
        <taxon>Nocardioidaceae</taxon>
        <taxon>Nocardioides</taxon>
    </lineage>
</organism>
<dbReference type="Proteomes" id="UP000656804">
    <property type="component" value="Unassembled WGS sequence"/>
</dbReference>
<dbReference type="PANTHER" id="PTHR43130">
    <property type="entry name" value="ARAC-FAMILY TRANSCRIPTIONAL REGULATOR"/>
    <property type="match status" value="1"/>
</dbReference>
<evidence type="ECO:0000313" key="6">
    <source>
        <dbReference type="Proteomes" id="UP000656804"/>
    </source>
</evidence>
<gene>
    <name evidence="5" type="ORF">ISG29_09460</name>
</gene>
<keyword evidence="1" id="KW-0805">Transcription regulation</keyword>
<dbReference type="PROSITE" id="PS00041">
    <property type="entry name" value="HTH_ARAC_FAMILY_1"/>
    <property type="match status" value="1"/>
</dbReference>
<dbReference type="InterPro" id="IPR029062">
    <property type="entry name" value="Class_I_gatase-like"/>
</dbReference>
<proteinExistence type="predicted"/>
<evidence type="ECO:0000256" key="1">
    <source>
        <dbReference type="ARBA" id="ARBA00023015"/>
    </source>
</evidence>
<dbReference type="GO" id="GO:0003700">
    <property type="term" value="F:DNA-binding transcription factor activity"/>
    <property type="evidence" value="ECO:0007669"/>
    <property type="project" value="InterPro"/>
</dbReference>
<dbReference type="AlphaFoldDB" id="A0A930YCY7"/>
<evidence type="ECO:0000313" key="5">
    <source>
        <dbReference type="EMBL" id="MBF4161919.1"/>
    </source>
</evidence>
<reference evidence="5" key="1">
    <citation type="submission" date="2020-11" db="EMBL/GenBank/DDBJ databases">
        <title>Nocardioides sp. CBS4Y-1, whole genome shotgun sequence.</title>
        <authorList>
            <person name="Tuo L."/>
        </authorList>
    </citation>
    <scope>NUCLEOTIDE SEQUENCE</scope>
    <source>
        <strain evidence="5">CBS4Y-1</strain>
    </source>
</reference>
<dbReference type="SUPFAM" id="SSF52317">
    <property type="entry name" value="Class I glutamine amidotransferase-like"/>
    <property type="match status" value="1"/>
</dbReference>
<dbReference type="CDD" id="cd03137">
    <property type="entry name" value="GATase1_AraC_1"/>
    <property type="match status" value="1"/>
</dbReference>
<dbReference type="Gene3D" id="1.10.10.60">
    <property type="entry name" value="Homeodomain-like"/>
    <property type="match status" value="1"/>
</dbReference>
<dbReference type="GO" id="GO:0043565">
    <property type="term" value="F:sequence-specific DNA binding"/>
    <property type="evidence" value="ECO:0007669"/>
    <property type="project" value="InterPro"/>
</dbReference>
<protein>
    <submittedName>
        <fullName evidence="5">Helix-turn-helix domain-containing protein</fullName>
    </submittedName>
</protein>
<keyword evidence="6" id="KW-1185">Reference proteome</keyword>
<dbReference type="Gene3D" id="3.40.50.880">
    <property type="match status" value="1"/>
</dbReference>
<dbReference type="SMART" id="SM00342">
    <property type="entry name" value="HTH_ARAC"/>
    <property type="match status" value="1"/>
</dbReference>
<dbReference type="RefSeq" id="WP_194503163.1">
    <property type="nucleotide sequence ID" value="NZ_JADIVZ010000003.1"/>
</dbReference>
<feature type="domain" description="HTH araC/xylS-type" evidence="4">
    <location>
        <begin position="213"/>
        <end position="311"/>
    </location>
</feature>
<dbReference type="InterPro" id="IPR009057">
    <property type="entry name" value="Homeodomain-like_sf"/>
</dbReference>
<sequence length="319" mass="34959">MQSVAVIVQDGAEPFGLGALVEVWGEPCHPGEDLPTFDFRVCTPRPGRVRGRSAFDLHVDLGLDAAADADLVCISPTYDFLEHDPAVMELIRSTHDRGAYLFAHCTASFELAEAGILDGREATTHWRHTAKMAHLYPHVLVRPDVLYVHDGTVLTGAGSAAALDASLHLMRDEFGARAAAGTARRIVIPPHRDGGQAQFVARPIPDCEAETLGPVLAWAVEHLADDLGVEVLARQALMSPRTFARRFRDETGTTPHAWVTRQRVAAAEELLEQTDQPVEWIARRVGFGHAATLRQHFARERGVSPQAYRRQFSCVEDAG</sequence>
<keyword evidence="2" id="KW-0238">DNA-binding</keyword>
<evidence type="ECO:0000256" key="2">
    <source>
        <dbReference type="ARBA" id="ARBA00023125"/>
    </source>
</evidence>
<evidence type="ECO:0000256" key="3">
    <source>
        <dbReference type="ARBA" id="ARBA00023163"/>
    </source>
</evidence>
<dbReference type="EMBL" id="JADIVZ010000003">
    <property type="protein sequence ID" value="MBF4161919.1"/>
    <property type="molecule type" value="Genomic_DNA"/>
</dbReference>
<name>A0A930YCY7_9ACTN</name>
<dbReference type="PROSITE" id="PS01124">
    <property type="entry name" value="HTH_ARAC_FAMILY_2"/>
    <property type="match status" value="1"/>
</dbReference>